<protein>
    <submittedName>
        <fullName evidence="1">Uncharacterized protein</fullName>
    </submittedName>
</protein>
<sequence>MRPVRRVVDKSCTTDHLGNHIDLASDRLMRMAEIEGAIQRPSRLVSLCILGFASPESHVFEKGRRRIYYLFVNLL</sequence>
<evidence type="ECO:0000313" key="2">
    <source>
        <dbReference type="Proteomes" id="UP001318682"/>
    </source>
</evidence>
<proteinExistence type="predicted"/>
<gene>
    <name evidence="1" type="ORF">ROLI_015450</name>
</gene>
<accession>A0ABZ2BSP7</accession>
<keyword evidence="2" id="KW-1185">Reference proteome</keyword>
<organism evidence="1 2">
    <name type="scientific">Roseobacter fucihabitans</name>
    <dbReference type="NCBI Taxonomy" id="1537242"/>
    <lineage>
        <taxon>Bacteria</taxon>
        <taxon>Pseudomonadati</taxon>
        <taxon>Pseudomonadota</taxon>
        <taxon>Alphaproteobacteria</taxon>
        <taxon>Rhodobacterales</taxon>
        <taxon>Roseobacteraceae</taxon>
        <taxon>Roseobacter</taxon>
    </lineage>
</organism>
<dbReference type="EMBL" id="CP143423">
    <property type="protein sequence ID" value="WVX48465.1"/>
    <property type="molecule type" value="Genomic_DNA"/>
</dbReference>
<name>A0ABZ2BSP7_9RHOB</name>
<evidence type="ECO:0000313" key="1">
    <source>
        <dbReference type="EMBL" id="WVX48465.1"/>
    </source>
</evidence>
<reference evidence="2" key="1">
    <citation type="submission" date="2024-01" db="EMBL/GenBank/DDBJ databases">
        <title>Roseobacter fucihabitans sp. nov., isolated from the brown alga Fucus spiralis.</title>
        <authorList>
            <person name="Hahnke S."/>
            <person name="Berger M."/>
            <person name="Schlingloff A."/>
            <person name="Athale I."/>
            <person name="Neumann-Schaal M."/>
            <person name="Adenaya A."/>
            <person name="Poehlein A."/>
            <person name="Daniel R."/>
            <person name="Pertersen J."/>
            <person name="Brinkhoff T."/>
        </authorList>
    </citation>
    <scope>NUCLEOTIDE SEQUENCE [LARGE SCALE GENOMIC DNA]</scope>
    <source>
        <strain evidence="2">B14</strain>
    </source>
</reference>
<dbReference type="Proteomes" id="UP001318682">
    <property type="component" value="Chromosome"/>
</dbReference>